<proteinExistence type="predicted"/>
<dbReference type="EMBL" id="BKCJ010494330">
    <property type="protein sequence ID" value="GFA82085.1"/>
    <property type="molecule type" value="Genomic_DNA"/>
</dbReference>
<feature type="non-terminal residue" evidence="2">
    <location>
        <position position="437"/>
    </location>
</feature>
<protein>
    <submittedName>
        <fullName evidence="2">Integrase, catalytic region, zinc finger, CCHC-type, peptidase aspartic, catalytic</fullName>
    </submittedName>
</protein>
<sequence>MSDFKIRKDELPDKQIQLEKKIKELNNILVVKTGQSIQTIHMLSSKPDSFYHTEQKMDLGYQNPFYLKQAQKKQQSLYDGKVLLKKHDPLVVHDSEKTQQLTQESREKMKQLNKEIKPANYTKINHLSGVFVSQTTKSREELYFSNDSKTANVSKSISIPNEKLSDDTTPSVAQAAKFVRDFKSLAKEADESLAKHKALELEIERLLRAVVSLDIMSVVQKTYVVDTSNLQTELELTKERFETCIIKKENEYAKLWNDWYKKCDECKYVKISYDNAYKDMQQNIERLQAQLGDLKGKTKDTSYVSDTLNPLSQKLENENIELKFQVSDQKDNKRGMSANTKFAKQSIVENLPKVGETHALSKPVTSNLDPTPQESKFVKNDKFMGTVRFGNDHVAAILGFGDHQWGNILITWVYFVEGLGHNLFSVGQFCDSDLEVA</sequence>
<dbReference type="AlphaFoldDB" id="A0A699KCS3"/>
<feature type="coiled-coil region" evidence="1">
    <location>
        <begin position="182"/>
        <end position="209"/>
    </location>
</feature>
<accession>A0A699KCS3</accession>
<feature type="coiled-coil region" evidence="1">
    <location>
        <begin position="270"/>
        <end position="332"/>
    </location>
</feature>
<organism evidence="2">
    <name type="scientific">Tanacetum cinerariifolium</name>
    <name type="common">Dalmatian daisy</name>
    <name type="synonym">Chrysanthemum cinerariifolium</name>
    <dbReference type="NCBI Taxonomy" id="118510"/>
    <lineage>
        <taxon>Eukaryota</taxon>
        <taxon>Viridiplantae</taxon>
        <taxon>Streptophyta</taxon>
        <taxon>Embryophyta</taxon>
        <taxon>Tracheophyta</taxon>
        <taxon>Spermatophyta</taxon>
        <taxon>Magnoliopsida</taxon>
        <taxon>eudicotyledons</taxon>
        <taxon>Gunneridae</taxon>
        <taxon>Pentapetalae</taxon>
        <taxon>asterids</taxon>
        <taxon>campanulids</taxon>
        <taxon>Asterales</taxon>
        <taxon>Asteraceae</taxon>
        <taxon>Asteroideae</taxon>
        <taxon>Anthemideae</taxon>
        <taxon>Anthemidinae</taxon>
        <taxon>Tanacetum</taxon>
    </lineage>
</organism>
<comment type="caution">
    <text evidence="2">The sequence shown here is derived from an EMBL/GenBank/DDBJ whole genome shotgun (WGS) entry which is preliminary data.</text>
</comment>
<reference evidence="2" key="1">
    <citation type="journal article" date="2019" name="Sci. Rep.">
        <title>Draft genome of Tanacetum cinerariifolium, the natural source of mosquito coil.</title>
        <authorList>
            <person name="Yamashiro T."/>
            <person name="Shiraishi A."/>
            <person name="Satake H."/>
            <person name="Nakayama K."/>
        </authorList>
    </citation>
    <scope>NUCLEOTIDE SEQUENCE</scope>
</reference>
<evidence type="ECO:0000313" key="2">
    <source>
        <dbReference type="EMBL" id="GFA82085.1"/>
    </source>
</evidence>
<evidence type="ECO:0000256" key="1">
    <source>
        <dbReference type="SAM" id="Coils"/>
    </source>
</evidence>
<name>A0A699KCS3_TANCI</name>
<gene>
    <name evidence="2" type="ORF">Tci_654057</name>
</gene>
<keyword evidence="1" id="KW-0175">Coiled coil</keyword>